<comment type="similarity">
    <text evidence="1">Belongs to the AHA1 family.</text>
</comment>
<dbReference type="InterPro" id="IPR023393">
    <property type="entry name" value="START-like_dom_sf"/>
</dbReference>
<feature type="domain" description="Activator of Hsp90 ATPase homologue 1/2-like C-terminal" evidence="2">
    <location>
        <begin position="76"/>
        <end position="186"/>
    </location>
</feature>
<dbReference type="EMBL" id="VBUT01000013">
    <property type="protein sequence ID" value="TLF73262.1"/>
    <property type="molecule type" value="Genomic_DNA"/>
</dbReference>
<proteinExistence type="inferred from homology"/>
<dbReference type="Proteomes" id="UP000306378">
    <property type="component" value="Unassembled WGS sequence"/>
</dbReference>
<dbReference type="Pfam" id="PF08327">
    <property type="entry name" value="AHSA1"/>
    <property type="match status" value="1"/>
</dbReference>
<evidence type="ECO:0000259" key="2">
    <source>
        <dbReference type="Pfam" id="PF08327"/>
    </source>
</evidence>
<organism evidence="3 4">
    <name type="scientific">Nocardia cyriacigeorgica</name>
    <dbReference type="NCBI Taxonomy" id="135487"/>
    <lineage>
        <taxon>Bacteria</taxon>
        <taxon>Bacillati</taxon>
        <taxon>Actinomycetota</taxon>
        <taxon>Actinomycetes</taxon>
        <taxon>Mycobacteriales</taxon>
        <taxon>Nocardiaceae</taxon>
        <taxon>Nocardia</taxon>
    </lineage>
</organism>
<dbReference type="Gene3D" id="3.30.530.20">
    <property type="match status" value="1"/>
</dbReference>
<accession>A0A5R8NC41</accession>
<evidence type="ECO:0000313" key="3">
    <source>
        <dbReference type="EMBL" id="TLF73262.1"/>
    </source>
</evidence>
<gene>
    <name evidence="3" type="ORF">FEK34_27380</name>
</gene>
<reference evidence="3 4" key="1">
    <citation type="submission" date="2019-05" db="EMBL/GenBank/DDBJ databases">
        <title>Genomes sequences of two Nocardia cyriacigeorgica environmental isolates, type strains Nocardia asteroides ATCC 19247 and Nocardia cyriacigeorgica DSM 44484.</title>
        <authorList>
            <person name="Vautrin F."/>
            <person name="Bergeron E."/>
            <person name="Dubost A."/>
            <person name="Abrouk D."/>
            <person name="Rodriguez Nava V."/>
            <person name="Pujic P."/>
        </authorList>
    </citation>
    <scope>NUCLEOTIDE SEQUENCE [LARGE SCALE GENOMIC DNA]</scope>
    <source>
        <strain evidence="3 4">EML 446</strain>
    </source>
</reference>
<evidence type="ECO:0000313" key="4">
    <source>
        <dbReference type="Proteomes" id="UP000306378"/>
    </source>
</evidence>
<evidence type="ECO:0000256" key="1">
    <source>
        <dbReference type="ARBA" id="ARBA00006817"/>
    </source>
</evidence>
<dbReference type="InterPro" id="IPR013538">
    <property type="entry name" value="ASHA1/2-like_C"/>
</dbReference>
<dbReference type="AlphaFoldDB" id="A0A5R8NC41"/>
<comment type="caution">
    <text evidence="3">The sequence shown here is derived from an EMBL/GenBank/DDBJ whole genome shotgun (WGS) entry which is preliminary data.</text>
</comment>
<sequence>MPTETSIAAARYKCSCIRTMAFRKFRIRLAQCVIRRNETWRVRLPVPTRCCNLQLPVDGEAIAVALARSSASCAVNATREKVWALISRPDQLTTWMPNHDFWIGEVPATFTLGVTVRAQATVASIIHELDLTVTECLPLERLELSGVGLTGNHFTYSISLAEARNSPTVVTLETCYTGAARHGTDYSTIMPIVADEMNRSAKLLAAQFPANAPRDHRPAATTTTPPRVVPEVDDQVGTIMGATVHSRF</sequence>
<dbReference type="SUPFAM" id="SSF55961">
    <property type="entry name" value="Bet v1-like"/>
    <property type="match status" value="1"/>
</dbReference>
<protein>
    <submittedName>
        <fullName evidence="3">SRPBCC family protein</fullName>
    </submittedName>
</protein>
<name>A0A5R8NC41_9NOCA</name>
<dbReference type="CDD" id="cd07812">
    <property type="entry name" value="SRPBCC"/>
    <property type="match status" value="1"/>
</dbReference>